<dbReference type="InterPro" id="IPR036249">
    <property type="entry name" value="Thioredoxin-like_sf"/>
</dbReference>
<name>A0A932A8M2_9BACT</name>
<gene>
    <name evidence="2" type="ORF">HYX28_05335</name>
</gene>
<dbReference type="Gene3D" id="3.40.30.10">
    <property type="entry name" value="Glutaredoxin"/>
    <property type="match status" value="1"/>
</dbReference>
<reference evidence="2" key="1">
    <citation type="submission" date="2020-07" db="EMBL/GenBank/DDBJ databases">
        <title>Huge and variable diversity of episymbiotic CPR bacteria and DPANN archaea in groundwater ecosystems.</title>
        <authorList>
            <person name="He C.Y."/>
            <person name="Keren R."/>
            <person name="Whittaker M."/>
            <person name="Farag I.F."/>
            <person name="Doudna J."/>
            <person name="Cate J.H.D."/>
            <person name="Banfield J.F."/>
        </authorList>
    </citation>
    <scope>NUCLEOTIDE SEQUENCE</scope>
    <source>
        <strain evidence="2">NC_groundwater_580_Pr5_B-0.1um_64_19</strain>
    </source>
</reference>
<comment type="caution">
    <text evidence="2">The sequence shown here is derived from an EMBL/GenBank/DDBJ whole genome shotgun (WGS) entry which is preliminary data.</text>
</comment>
<dbReference type="GO" id="GO:0016209">
    <property type="term" value="F:antioxidant activity"/>
    <property type="evidence" value="ECO:0007669"/>
    <property type="project" value="InterPro"/>
</dbReference>
<dbReference type="SUPFAM" id="SSF52833">
    <property type="entry name" value="Thioredoxin-like"/>
    <property type="match status" value="1"/>
</dbReference>
<dbReference type="GO" id="GO:0016491">
    <property type="term" value="F:oxidoreductase activity"/>
    <property type="evidence" value="ECO:0007669"/>
    <property type="project" value="InterPro"/>
</dbReference>
<organism evidence="2 3">
    <name type="scientific">Candidatus Korobacter versatilis</name>
    <dbReference type="NCBI Taxonomy" id="658062"/>
    <lineage>
        <taxon>Bacteria</taxon>
        <taxon>Pseudomonadati</taxon>
        <taxon>Acidobacteriota</taxon>
        <taxon>Terriglobia</taxon>
        <taxon>Terriglobales</taxon>
        <taxon>Candidatus Korobacteraceae</taxon>
        <taxon>Candidatus Korobacter</taxon>
    </lineage>
</organism>
<proteinExistence type="predicted"/>
<accession>A0A932A8M2</accession>
<dbReference type="EMBL" id="JACPNR010000006">
    <property type="protein sequence ID" value="MBI2678183.1"/>
    <property type="molecule type" value="Genomic_DNA"/>
</dbReference>
<dbReference type="InterPro" id="IPR000866">
    <property type="entry name" value="AhpC/TSA"/>
</dbReference>
<dbReference type="Pfam" id="PF00578">
    <property type="entry name" value="AhpC-TSA"/>
    <property type="match status" value="1"/>
</dbReference>
<evidence type="ECO:0000313" key="3">
    <source>
        <dbReference type="Proteomes" id="UP000779809"/>
    </source>
</evidence>
<dbReference type="AlphaFoldDB" id="A0A932A8M2"/>
<feature type="domain" description="Alkyl hydroperoxide reductase subunit C/ Thiol specific antioxidant" evidence="1">
    <location>
        <begin position="5"/>
        <end position="48"/>
    </location>
</feature>
<protein>
    <submittedName>
        <fullName evidence="2">Redoxin domain-containing protein</fullName>
    </submittedName>
</protein>
<evidence type="ECO:0000313" key="2">
    <source>
        <dbReference type="EMBL" id="MBI2678183.1"/>
    </source>
</evidence>
<sequence>MALNVGDKAPDFEVAAVVGDKKEKFKLSDYRGKKNVVLAFYPLDWTPV</sequence>
<dbReference type="Proteomes" id="UP000779809">
    <property type="component" value="Unassembled WGS sequence"/>
</dbReference>
<evidence type="ECO:0000259" key="1">
    <source>
        <dbReference type="Pfam" id="PF00578"/>
    </source>
</evidence>